<feature type="compositionally biased region" description="Basic and acidic residues" evidence="1">
    <location>
        <begin position="1"/>
        <end position="12"/>
    </location>
</feature>
<name>A0A3S5BLS9_9PLAT</name>
<feature type="region of interest" description="Disordered" evidence="1">
    <location>
        <begin position="1"/>
        <end position="29"/>
    </location>
</feature>
<dbReference type="AlphaFoldDB" id="A0A3S5BLS9"/>
<comment type="caution">
    <text evidence="2">The sequence shown here is derived from an EMBL/GenBank/DDBJ whole genome shotgun (WGS) entry which is preliminary data.</text>
</comment>
<organism evidence="2 3">
    <name type="scientific">Protopolystoma xenopodis</name>
    <dbReference type="NCBI Taxonomy" id="117903"/>
    <lineage>
        <taxon>Eukaryota</taxon>
        <taxon>Metazoa</taxon>
        <taxon>Spiralia</taxon>
        <taxon>Lophotrochozoa</taxon>
        <taxon>Platyhelminthes</taxon>
        <taxon>Monogenea</taxon>
        <taxon>Polyopisthocotylea</taxon>
        <taxon>Polystomatidea</taxon>
        <taxon>Polystomatidae</taxon>
        <taxon>Protopolystoma</taxon>
    </lineage>
</organism>
<sequence length="117" mass="12502">MRQERESEKQEGYEEQEAGSVPVDEWGEMGKIAGLVRRWEGGGGAMELSTEEKDGVDLPASEIDCPAEERRNGDKSRCSGSRPDPLADDREPGNHEIGQAGVCRSVSPGDPGSGAVC</sequence>
<feature type="compositionally biased region" description="Basic and acidic residues" evidence="1">
    <location>
        <begin position="67"/>
        <end position="77"/>
    </location>
</feature>
<feature type="region of interest" description="Disordered" evidence="1">
    <location>
        <begin position="43"/>
        <end position="117"/>
    </location>
</feature>
<dbReference type="EMBL" id="CAAALY010103990">
    <property type="protein sequence ID" value="VEL29529.1"/>
    <property type="molecule type" value="Genomic_DNA"/>
</dbReference>
<evidence type="ECO:0000256" key="1">
    <source>
        <dbReference type="SAM" id="MobiDB-lite"/>
    </source>
</evidence>
<reference evidence="2" key="1">
    <citation type="submission" date="2018-11" db="EMBL/GenBank/DDBJ databases">
        <authorList>
            <consortium name="Pathogen Informatics"/>
        </authorList>
    </citation>
    <scope>NUCLEOTIDE SEQUENCE</scope>
</reference>
<accession>A0A3S5BLS9</accession>
<gene>
    <name evidence="2" type="ORF">PXEA_LOCUS22969</name>
</gene>
<proteinExistence type="predicted"/>
<keyword evidence="3" id="KW-1185">Reference proteome</keyword>
<dbReference type="Proteomes" id="UP000784294">
    <property type="component" value="Unassembled WGS sequence"/>
</dbReference>
<evidence type="ECO:0000313" key="3">
    <source>
        <dbReference type="Proteomes" id="UP000784294"/>
    </source>
</evidence>
<evidence type="ECO:0000313" key="2">
    <source>
        <dbReference type="EMBL" id="VEL29529.1"/>
    </source>
</evidence>
<protein>
    <submittedName>
        <fullName evidence="2">Uncharacterized protein</fullName>
    </submittedName>
</protein>
<feature type="compositionally biased region" description="Basic and acidic residues" evidence="1">
    <location>
        <begin position="85"/>
        <end position="94"/>
    </location>
</feature>